<keyword evidence="3 6" id="KW-0812">Transmembrane</keyword>
<feature type="domain" description="Major facilitator superfamily (MFS) profile" evidence="7">
    <location>
        <begin position="1"/>
        <end position="341"/>
    </location>
</feature>
<keyword evidence="5 6" id="KW-0472">Membrane</keyword>
<comment type="caution">
    <text evidence="8">The sequence shown here is derived from an EMBL/GenBank/DDBJ whole genome shotgun (WGS) entry which is preliminary data.</text>
</comment>
<feature type="transmembrane region" description="Helical" evidence="6">
    <location>
        <begin position="85"/>
        <end position="104"/>
    </location>
</feature>
<proteinExistence type="predicted"/>
<gene>
    <name evidence="8" type="ORF">FD20_GL000299</name>
</gene>
<keyword evidence="4 6" id="KW-1133">Transmembrane helix</keyword>
<reference evidence="8 9" key="1">
    <citation type="journal article" date="2015" name="Genome Announc.">
        <title>Expanding the biotechnology potential of lactobacilli through comparative genomics of 213 strains and associated genera.</title>
        <authorList>
            <person name="Sun Z."/>
            <person name="Harris H.M."/>
            <person name="McCann A."/>
            <person name="Guo C."/>
            <person name="Argimon S."/>
            <person name="Zhang W."/>
            <person name="Yang X."/>
            <person name="Jeffery I.B."/>
            <person name="Cooney J.C."/>
            <person name="Kagawa T.F."/>
            <person name="Liu W."/>
            <person name="Song Y."/>
            <person name="Salvetti E."/>
            <person name="Wrobel A."/>
            <person name="Rasinkangas P."/>
            <person name="Parkhill J."/>
            <person name="Rea M.C."/>
            <person name="O'Sullivan O."/>
            <person name="Ritari J."/>
            <person name="Douillard F.P."/>
            <person name="Paul Ross R."/>
            <person name="Yang R."/>
            <person name="Briner A.E."/>
            <person name="Felis G.E."/>
            <person name="de Vos W.M."/>
            <person name="Barrangou R."/>
            <person name="Klaenhammer T.R."/>
            <person name="Caufield P.W."/>
            <person name="Cui Y."/>
            <person name="Zhang H."/>
            <person name="O'Toole P.W."/>
        </authorList>
    </citation>
    <scope>NUCLEOTIDE SEQUENCE [LARGE SCALE GENOMIC DNA]</scope>
    <source>
        <strain evidence="8 9">DSM 19971</strain>
    </source>
</reference>
<dbReference type="PANTHER" id="PTHR23502">
    <property type="entry name" value="MAJOR FACILITATOR SUPERFAMILY"/>
    <property type="match status" value="1"/>
</dbReference>
<name>A0A0R1PYP4_9LACO</name>
<accession>A0A0R1PYP4</accession>
<dbReference type="GO" id="GO:0022857">
    <property type="term" value="F:transmembrane transporter activity"/>
    <property type="evidence" value="ECO:0007669"/>
    <property type="project" value="InterPro"/>
</dbReference>
<dbReference type="PANTHER" id="PTHR23502:SF137">
    <property type="entry name" value="MAJOR FACILITATOR SUPERFAMILY (MFS) TRANSPORTER-RELATED"/>
    <property type="match status" value="1"/>
</dbReference>
<evidence type="ECO:0000256" key="2">
    <source>
        <dbReference type="ARBA" id="ARBA00022448"/>
    </source>
</evidence>
<dbReference type="GO" id="GO:0005886">
    <property type="term" value="C:plasma membrane"/>
    <property type="evidence" value="ECO:0007669"/>
    <property type="project" value="UniProtKB-SubCell"/>
</dbReference>
<dbReference type="PATRIC" id="fig|1423812.3.peg.302"/>
<feature type="transmembrane region" description="Helical" evidence="6">
    <location>
        <begin position="292"/>
        <end position="311"/>
    </location>
</feature>
<protein>
    <submittedName>
        <fullName evidence="8">Drug resistance transporter</fullName>
    </submittedName>
</protein>
<evidence type="ECO:0000256" key="4">
    <source>
        <dbReference type="ARBA" id="ARBA00022989"/>
    </source>
</evidence>
<dbReference type="CDD" id="cd17320">
    <property type="entry name" value="MFS_MdfA_MDR_like"/>
    <property type="match status" value="1"/>
</dbReference>
<feature type="transmembrane region" description="Helical" evidence="6">
    <location>
        <begin position="26"/>
        <end position="44"/>
    </location>
</feature>
<feature type="transmembrane region" description="Helical" evidence="6">
    <location>
        <begin position="197"/>
        <end position="221"/>
    </location>
</feature>
<dbReference type="InterPro" id="IPR020846">
    <property type="entry name" value="MFS_dom"/>
</dbReference>
<sequence length="343" mass="37411">MSTYFIAFAIGVLFWGTLSDKIGRRLAMLSGIVIYLSGNLGLYFAQDFNIVLLARLIQAFGASSGSVITQTIMREAYIGTTRSKVFAKTGAAMSLAPALGPLIGGCAQTFFGYRSVFSTLILIAILILLYTGFYLPETRKTVVKSTKIGMLKILIRIMTDKTVLTYGLLVSGINGILFSYYAEAPFIFIEHFKMTSIQYGLIGIVIALSTIAGAMVINYYVLKFSKTFLVKKGLFIALLGTVGLIIAAVSNSMTGMIIATFFTFWGLNITLPITLELALVGYENIIGTASGLFSFLYYLVISFFTYLMSLLHSGSIISLPIYVATLVILMLIAYSIEVRSAIK</sequence>
<dbReference type="Pfam" id="PF07690">
    <property type="entry name" value="MFS_1"/>
    <property type="match status" value="1"/>
</dbReference>
<feature type="transmembrane region" description="Helical" evidence="6">
    <location>
        <begin position="256"/>
        <end position="280"/>
    </location>
</feature>
<dbReference type="InterPro" id="IPR036259">
    <property type="entry name" value="MFS_trans_sf"/>
</dbReference>
<evidence type="ECO:0000256" key="6">
    <source>
        <dbReference type="SAM" id="Phobius"/>
    </source>
</evidence>
<dbReference type="InterPro" id="IPR011701">
    <property type="entry name" value="MFS"/>
</dbReference>
<evidence type="ECO:0000313" key="8">
    <source>
        <dbReference type="EMBL" id="KRL37622.1"/>
    </source>
</evidence>
<keyword evidence="2" id="KW-0813">Transport</keyword>
<feature type="transmembrane region" description="Helical" evidence="6">
    <location>
        <begin position="163"/>
        <end position="182"/>
    </location>
</feature>
<organism evidence="8 9">
    <name type="scientific">Liquorilactobacillus uvarum DSM 19971</name>
    <dbReference type="NCBI Taxonomy" id="1423812"/>
    <lineage>
        <taxon>Bacteria</taxon>
        <taxon>Bacillati</taxon>
        <taxon>Bacillota</taxon>
        <taxon>Bacilli</taxon>
        <taxon>Lactobacillales</taxon>
        <taxon>Lactobacillaceae</taxon>
        <taxon>Liquorilactobacillus</taxon>
    </lineage>
</organism>
<evidence type="ECO:0000256" key="3">
    <source>
        <dbReference type="ARBA" id="ARBA00022692"/>
    </source>
</evidence>
<evidence type="ECO:0000256" key="1">
    <source>
        <dbReference type="ARBA" id="ARBA00004651"/>
    </source>
</evidence>
<keyword evidence="9" id="KW-1185">Reference proteome</keyword>
<evidence type="ECO:0000313" key="9">
    <source>
        <dbReference type="Proteomes" id="UP000051155"/>
    </source>
</evidence>
<dbReference type="EMBL" id="AZEG01000010">
    <property type="protein sequence ID" value="KRL37622.1"/>
    <property type="molecule type" value="Genomic_DNA"/>
</dbReference>
<feature type="transmembrane region" description="Helical" evidence="6">
    <location>
        <begin position="317"/>
        <end position="336"/>
    </location>
</feature>
<dbReference type="AlphaFoldDB" id="A0A0R1PYP4"/>
<evidence type="ECO:0000259" key="7">
    <source>
        <dbReference type="PROSITE" id="PS50850"/>
    </source>
</evidence>
<feature type="transmembrane region" description="Helical" evidence="6">
    <location>
        <begin position="233"/>
        <end position="250"/>
    </location>
</feature>
<comment type="subcellular location">
    <subcellularLocation>
        <location evidence="1">Cell membrane</location>
        <topology evidence="1">Multi-pass membrane protein</topology>
    </subcellularLocation>
</comment>
<dbReference type="SUPFAM" id="SSF103473">
    <property type="entry name" value="MFS general substrate transporter"/>
    <property type="match status" value="1"/>
</dbReference>
<feature type="transmembrane region" description="Helical" evidence="6">
    <location>
        <begin position="116"/>
        <end position="135"/>
    </location>
</feature>
<dbReference type="Proteomes" id="UP000051155">
    <property type="component" value="Unassembled WGS sequence"/>
</dbReference>
<dbReference type="STRING" id="1423812.FD20_GL000299"/>
<dbReference type="Gene3D" id="1.20.1720.10">
    <property type="entry name" value="Multidrug resistance protein D"/>
    <property type="match status" value="1"/>
</dbReference>
<dbReference type="PROSITE" id="PS50850">
    <property type="entry name" value="MFS"/>
    <property type="match status" value="1"/>
</dbReference>
<evidence type="ECO:0000256" key="5">
    <source>
        <dbReference type="ARBA" id="ARBA00023136"/>
    </source>
</evidence>
<feature type="transmembrane region" description="Helical" evidence="6">
    <location>
        <begin position="50"/>
        <end position="73"/>
    </location>
</feature>